<evidence type="ECO:0000313" key="2">
    <source>
        <dbReference type="Proteomes" id="UP000320055"/>
    </source>
</evidence>
<accession>A0A563W040</accession>
<evidence type="ECO:0000313" key="1">
    <source>
        <dbReference type="EMBL" id="VEP17078.1"/>
    </source>
</evidence>
<dbReference type="AlphaFoldDB" id="A0A563W040"/>
<protein>
    <submittedName>
        <fullName evidence="1">Uncharacterized protein</fullName>
    </submittedName>
</protein>
<name>A0A563W040_9CYAN</name>
<proteinExistence type="predicted"/>
<gene>
    <name evidence="1" type="ORF">H1P_5430001</name>
</gene>
<organism evidence="1 2">
    <name type="scientific">Hyella patelloides LEGE 07179</name>
    <dbReference type="NCBI Taxonomy" id="945734"/>
    <lineage>
        <taxon>Bacteria</taxon>
        <taxon>Bacillati</taxon>
        <taxon>Cyanobacteriota</taxon>
        <taxon>Cyanophyceae</taxon>
        <taxon>Pleurocapsales</taxon>
        <taxon>Hyellaceae</taxon>
        <taxon>Hyella</taxon>
    </lineage>
</organism>
<dbReference type="EMBL" id="CAACVJ010000494">
    <property type="protein sequence ID" value="VEP17078.1"/>
    <property type="molecule type" value="Genomic_DNA"/>
</dbReference>
<sequence>MVNNYQCQHLCFQLNEIITIAPLDRQNIILSHHTMSLRFIQR</sequence>
<reference evidence="1 2" key="1">
    <citation type="submission" date="2019-01" db="EMBL/GenBank/DDBJ databases">
        <authorList>
            <person name="Brito A."/>
        </authorList>
    </citation>
    <scope>NUCLEOTIDE SEQUENCE [LARGE SCALE GENOMIC DNA]</scope>
    <source>
        <strain evidence="1">1</strain>
    </source>
</reference>
<dbReference type="Proteomes" id="UP000320055">
    <property type="component" value="Unassembled WGS sequence"/>
</dbReference>
<keyword evidence="2" id="KW-1185">Reference proteome</keyword>